<evidence type="ECO:0000313" key="3">
    <source>
        <dbReference type="EMBL" id="EEC00382.1"/>
    </source>
</evidence>
<feature type="domain" description="DUF4708" evidence="2">
    <location>
        <begin position="1"/>
        <end position="72"/>
    </location>
</feature>
<keyword evidence="5" id="KW-1185">Reference proteome</keyword>
<dbReference type="EMBL" id="DS615864">
    <property type="protein sequence ID" value="EEC00382.1"/>
    <property type="molecule type" value="Genomic_DNA"/>
</dbReference>
<dbReference type="PANTHER" id="PTHR28495:SF1">
    <property type="entry name" value="GENE, 17266-RELATED"/>
    <property type="match status" value="1"/>
</dbReference>
<protein>
    <recommendedName>
        <fullName evidence="2">DUF4708 domain-containing protein</fullName>
    </recommendedName>
</protein>
<name>B7P1B0_IXOSC</name>
<dbReference type="EMBL" id="ABJB010360416">
    <property type="status" value="NOT_ANNOTATED_CDS"/>
    <property type="molecule type" value="Genomic_DNA"/>
</dbReference>
<dbReference type="PANTHER" id="PTHR28495">
    <property type="entry name" value="HYPOTHETICAL PROTEIN LOC100359752"/>
    <property type="match status" value="1"/>
</dbReference>
<dbReference type="Proteomes" id="UP000001555">
    <property type="component" value="Unassembled WGS sequence"/>
</dbReference>
<reference evidence="4" key="2">
    <citation type="submission" date="2020-05" db="UniProtKB">
        <authorList>
            <consortium name="EnsemblMetazoa"/>
        </authorList>
    </citation>
    <scope>IDENTIFICATION</scope>
    <source>
        <strain evidence="4">wikel</strain>
    </source>
</reference>
<dbReference type="AlphaFoldDB" id="B7P1B0"/>
<accession>B7P1B0</accession>
<sequence>MKAASIVSVSFKGFAHCPYSSYDNLRKFWKNTYGYRIPEEARQTMIYVRVLFGASRDCAYTYPILCVRPRQPLVVPRVNPYPILGTFLRCFEAKLREVCGEGLALVLRKPSFPTASLKWTAWDAHQVGIENVSWTHKPSGKPIPYKESVSYEPHPSTNFVGRAEAPTEVPNVENGSQLPAASSQKIVPHFASKQQALAKYVAPKNGSIVSNTVATRQGIPGRGDTTLQTASDSCEDSHGTSAA</sequence>
<dbReference type="InParanoid" id="B7P1B0"/>
<reference evidence="3 5" key="1">
    <citation type="submission" date="2008-03" db="EMBL/GenBank/DDBJ databases">
        <title>Annotation of Ixodes scapularis.</title>
        <authorList>
            <consortium name="Ixodes scapularis Genome Project Consortium"/>
            <person name="Caler E."/>
            <person name="Hannick L.I."/>
            <person name="Bidwell S."/>
            <person name="Joardar V."/>
            <person name="Thiagarajan M."/>
            <person name="Amedeo P."/>
            <person name="Galinsky K.J."/>
            <person name="Schobel S."/>
            <person name="Inman J."/>
            <person name="Hostetler J."/>
            <person name="Miller J."/>
            <person name="Hammond M."/>
            <person name="Megy K."/>
            <person name="Lawson D."/>
            <person name="Kodira C."/>
            <person name="Sutton G."/>
            <person name="Meyer J."/>
            <person name="Hill C.A."/>
            <person name="Birren B."/>
            <person name="Nene V."/>
            <person name="Collins F."/>
            <person name="Alarcon-Chaidez F."/>
            <person name="Wikel S."/>
            <person name="Strausberg R."/>
        </authorList>
    </citation>
    <scope>NUCLEOTIDE SEQUENCE [LARGE SCALE GENOMIC DNA]</scope>
    <source>
        <strain evidence="5">Wikel</strain>
        <strain evidence="3">Wikel colony</strain>
    </source>
</reference>
<organism>
    <name type="scientific">Ixodes scapularis</name>
    <name type="common">Black-legged tick</name>
    <name type="synonym">Deer tick</name>
    <dbReference type="NCBI Taxonomy" id="6945"/>
    <lineage>
        <taxon>Eukaryota</taxon>
        <taxon>Metazoa</taxon>
        <taxon>Ecdysozoa</taxon>
        <taxon>Arthropoda</taxon>
        <taxon>Chelicerata</taxon>
        <taxon>Arachnida</taxon>
        <taxon>Acari</taxon>
        <taxon>Parasitiformes</taxon>
        <taxon>Ixodida</taxon>
        <taxon>Ixodoidea</taxon>
        <taxon>Ixodidae</taxon>
        <taxon>Ixodinae</taxon>
        <taxon>Ixodes</taxon>
    </lineage>
</organism>
<dbReference type="VEuPathDB" id="VectorBase:ISCW000950"/>
<evidence type="ECO:0000256" key="1">
    <source>
        <dbReference type="SAM" id="MobiDB-lite"/>
    </source>
</evidence>
<dbReference type="EMBL" id="ABJB010838652">
    <property type="status" value="NOT_ANNOTATED_CDS"/>
    <property type="molecule type" value="Genomic_DNA"/>
</dbReference>
<evidence type="ECO:0000259" key="2">
    <source>
        <dbReference type="Pfam" id="PF15813"/>
    </source>
</evidence>
<evidence type="ECO:0000313" key="4">
    <source>
        <dbReference type="EnsemblMetazoa" id="ISCW000950-PA"/>
    </source>
</evidence>
<proteinExistence type="predicted"/>
<dbReference type="STRING" id="6945.B7P1B0"/>
<dbReference type="VEuPathDB" id="VectorBase:ISCI000950"/>
<dbReference type="EnsemblMetazoa" id="ISCW000950-RA">
    <property type="protein sequence ID" value="ISCW000950-PA"/>
    <property type="gene ID" value="ISCW000950"/>
</dbReference>
<dbReference type="EMBL" id="ABJB010249844">
    <property type="status" value="NOT_ANNOTATED_CDS"/>
    <property type="molecule type" value="Genomic_DNA"/>
</dbReference>
<dbReference type="Pfam" id="PF15813">
    <property type="entry name" value="DUF4708"/>
    <property type="match status" value="1"/>
</dbReference>
<feature type="region of interest" description="Disordered" evidence="1">
    <location>
        <begin position="216"/>
        <end position="243"/>
    </location>
</feature>
<evidence type="ECO:0000313" key="5">
    <source>
        <dbReference type="Proteomes" id="UP000001555"/>
    </source>
</evidence>
<dbReference type="PaxDb" id="6945-B7P1B0"/>
<dbReference type="InterPro" id="IPR031643">
    <property type="entry name" value="DUF4708"/>
</dbReference>
<gene>
    <name evidence="3" type="ORF">IscW_ISCW000950</name>
</gene>
<dbReference type="HOGENOM" id="CLU_1143640_0_0_1"/>